<dbReference type="OrthoDB" id="9881688at2"/>
<name>A0A1M6MJI2_9ACTN</name>
<evidence type="ECO:0000313" key="1">
    <source>
        <dbReference type="EMBL" id="SHJ83544.1"/>
    </source>
</evidence>
<evidence type="ECO:0000313" key="2">
    <source>
        <dbReference type="Proteomes" id="UP000184452"/>
    </source>
</evidence>
<keyword evidence="2" id="KW-1185">Reference proteome</keyword>
<dbReference type="AlphaFoldDB" id="A0A1M6MJI2"/>
<reference evidence="1 2" key="1">
    <citation type="submission" date="2016-11" db="EMBL/GenBank/DDBJ databases">
        <authorList>
            <person name="Jaros S."/>
            <person name="Januszkiewicz K."/>
            <person name="Wedrychowicz H."/>
        </authorList>
    </citation>
    <scope>NUCLEOTIDE SEQUENCE [LARGE SCALE GENOMIC DNA]</scope>
    <source>
        <strain evidence="1 2">CGMCC 4.5723</strain>
    </source>
</reference>
<proteinExistence type="predicted"/>
<gene>
    <name evidence="1" type="ORF">SAMN05421803_11078</name>
</gene>
<protein>
    <submittedName>
        <fullName evidence="1">Uncharacterized protein</fullName>
    </submittedName>
</protein>
<dbReference type="Proteomes" id="UP000184452">
    <property type="component" value="Unassembled WGS sequence"/>
</dbReference>
<dbReference type="RefSeq" id="WP_073380363.1">
    <property type="nucleotide sequence ID" value="NZ_FQZK01000010.1"/>
</dbReference>
<sequence>MTRVLYVQDRRTRRSRPFLTLHDDGTLTGHDAATAEAIPRMRATRGWSGERIFEDWAARSNAYVRYFEEPG</sequence>
<organism evidence="1 2">
    <name type="scientific">Nocardiopsis flavescens</name>
    <dbReference type="NCBI Taxonomy" id="758803"/>
    <lineage>
        <taxon>Bacteria</taxon>
        <taxon>Bacillati</taxon>
        <taxon>Actinomycetota</taxon>
        <taxon>Actinomycetes</taxon>
        <taxon>Streptosporangiales</taxon>
        <taxon>Nocardiopsidaceae</taxon>
        <taxon>Nocardiopsis</taxon>
    </lineage>
</organism>
<accession>A0A1M6MJI2</accession>
<dbReference type="EMBL" id="FQZK01000010">
    <property type="protein sequence ID" value="SHJ83544.1"/>
    <property type="molecule type" value="Genomic_DNA"/>
</dbReference>